<dbReference type="RefSeq" id="WP_379895286.1">
    <property type="nucleotide sequence ID" value="NZ_CBCSCT010000029.1"/>
</dbReference>
<proteinExistence type="predicted"/>
<dbReference type="PROSITE" id="PS01124">
    <property type="entry name" value="HTH_ARAC_FAMILY_2"/>
    <property type="match status" value="1"/>
</dbReference>
<dbReference type="InterPro" id="IPR009057">
    <property type="entry name" value="Homeodomain-like_sf"/>
</dbReference>
<feature type="domain" description="HTH araC/xylS-type" evidence="4">
    <location>
        <begin position="164"/>
        <end position="265"/>
    </location>
</feature>
<dbReference type="Proteomes" id="UP001596250">
    <property type="component" value="Unassembled WGS sequence"/>
</dbReference>
<keyword evidence="3" id="KW-0804">Transcription</keyword>
<evidence type="ECO:0000259" key="4">
    <source>
        <dbReference type="PROSITE" id="PS01124"/>
    </source>
</evidence>
<dbReference type="SMART" id="SM00342">
    <property type="entry name" value="HTH_ARAC"/>
    <property type="match status" value="1"/>
</dbReference>
<dbReference type="Pfam" id="PF12833">
    <property type="entry name" value="HTH_18"/>
    <property type="match status" value="1"/>
</dbReference>
<dbReference type="InterPro" id="IPR018060">
    <property type="entry name" value="HTH_AraC"/>
</dbReference>
<keyword evidence="6" id="KW-1185">Reference proteome</keyword>
<dbReference type="PANTHER" id="PTHR46796:SF13">
    <property type="entry name" value="HTH-TYPE TRANSCRIPTIONAL ACTIVATOR RHAS"/>
    <property type="match status" value="1"/>
</dbReference>
<protein>
    <submittedName>
        <fullName evidence="5">DUF6597 domain-containing transcriptional factor</fullName>
    </submittedName>
</protein>
<dbReference type="InterPro" id="IPR046532">
    <property type="entry name" value="DUF6597"/>
</dbReference>
<dbReference type="PANTHER" id="PTHR46796">
    <property type="entry name" value="HTH-TYPE TRANSCRIPTIONAL ACTIVATOR RHAS-RELATED"/>
    <property type="match status" value="1"/>
</dbReference>
<evidence type="ECO:0000256" key="2">
    <source>
        <dbReference type="ARBA" id="ARBA00023125"/>
    </source>
</evidence>
<dbReference type="EMBL" id="JBHSQV010000172">
    <property type="protein sequence ID" value="MFC5987867.1"/>
    <property type="molecule type" value="Genomic_DNA"/>
</dbReference>
<evidence type="ECO:0000256" key="3">
    <source>
        <dbReference type="ARBA" id="ARBA00023163"/>
    </source>
</evidence>
<dbReference type="SUPFAM" id="SSF46689">
    <property type="entry name" value="Homeodomain-like"/>
    <property type="match status" value="1"/>
</dbReference>
<evidence type="ECO:0000256" key="1">
    <source>
        <dbReference type="ARBA" id="ARBA00023015"/>
    </source>
</evidence>
<accession>A0ABW1IS23</accession>
<gene>
    <name evidence="5" type="ORF">ACFPXP_15785</name>
</gene>
<organism evidence="5 6">
    <name type="scientific">Marinicrinis lubricantis</name>
    <dbReference type="NCBI Taxonomy" id="2086470"/>
    <lineage>
        <taxon>Bacteria</taxon>
        <taxon>Bacillati</taxon>
        <taxon>Bacillota</taxon>
        <taxon>Bacilli</taxon>
        <taxon>Bacillales</taxon>
        <taxon>Paenibacillaceae</taxon>
    </lineage>
</organism>
<dbReference type="InterPro" id="IPR050204">
    <property type="entry name" value="AraC_XylS_family_regulators"/>
</dbReference>
<reference evidence="6" key="1">
    <citation type="journal article" date="2019" name="Int. J. Syst. Evol. Microbiol.">
        <title>The Global Catalogue of Microorganisms (GCM) 10K type strain sequencing project: providing services to taxonomists for standard genome sequencing and annotation.</title>
        <authorList>
            <consortium name="The Broad Institute Genomics Platform"/>
            <consortium name="The Broad Institute Genome Sequencing Center for Infectious Disease"/>
            <person name="Wu L."/>
            <person name="Ma J."/>
        </authorList>
    </citation>
    <scope>NUCLEOTIDE SEQUENCE [LARGE SCALE GENOMIC DNA]</scope>
    <source>
        <strain evidence="6">CCM 8749</strain>
    </source>
</reference>
<sequence length="266" mass="30466">MNSKQQMPSMGVLKFEENGRTFHLHRYSPSADIGTFVKHYWVVSWDLTGHPPYPQEVIPNPCVNMVIEPGRSGIFGPSKQKFTYMLQGKGCVFGVKFKPGGFYPFVKQPISRLNKQIMNIHSVFGIDAGAAEALILSQRAEEDMVRQMEAILQPKLPKIDPQVEVIVRITERIMEDREIIKVDTVCKLFDMNKRTLQRLFDQYVGVNPKWVIQLYRLQNAAELIGKGRFEDGLELSMELGYYDQSHFIKDFKAITGKTPEEYASSL</sequence>
<evidence type="ECO:0000313" key="5">
    <source>
        <dbReference type="EMBL" id="MFC5987867.1"/>
    </source>
</evidence>
<evidence type="ECO:0000313" key="6">
    <source>
        <dbReference type="Proteomes" id="UP001596250"/>
    </source>
</evidence>
<comment type="caution">
    <text evidence="5">The sequence shown here is derived from an EMBL/GenBank/DDBJ whole genome shotgun (WGS) entry which is preliminary data.</text>
</comment>
<dbReference type="Gene3D" id="1.10.10.60">
    <property type="entry name" value="Homeodomain-like"/>
    <property type="match status" value="1"/>
</dbReference>
<dbReference type="Pfam" id="PF20240">
    <property type="entry name" value="DUF6597"/>
    <property type="match status" value="1"/>
</dbReference>
<keyword evidence="2" id="KW-0238">DNA-binding</keyword>
<name>A0ABW1IS23_9BACL</name>
<keyword evidence="1" id="KW-0805">Transcription regulation</keyword>